<dbReference type="Proteomes" id="UP000037035">
    <property type="component" value="Unassembled WGS sequence"/>
</dbReference>
<sequence length="574" mass="65169">MDEGTISLLILHLGVSECVHVLKNMNYGTQHQVMGIFPWCVPLPEEAKIKKIPFLSSLFIVEAEQAMEAEIHRCLVLSIPGTISTSILVAFILKYNFLKTQIFYPTTTLEAQAHANLVIGKIHGNPFNGGLPINWEILTPVHVFLLFRSYPLIKPHLFSDPPDPSHPIVMEYFKFTKKKQLNTKIHFMNQRHLIRSLLFFALASLGGLVQQLRTYITRGNIFWDPLAVSDLPQNTLFFQSPHPENFYHWKFSLSHQNPHLRAFSSSLRVVAARLPPLASSQSVQVLANCSSTILHLRTAQLSLLSSSLLLQVKLYQVAESFLLSSTFSTVILTSGVVGFIFISVVVVSVFVSVLSVIPSNNQSTVLFIHHQKSRNLSQLLTILYFRKNPTCSLDFPPNQVEKSSTVFTLATYFTFNITYRNTLPKPSIKTHSTTKCTILTWTQYKQSKRPQIPKPDPTLPSSLNDTLEYPVLDDLYIPITRKTLCHEFPQNLYKDSLQLLVVNQIVSNLVTRNTDLVFNQITLIDLFPPLIPFLHHILLAYHCCPSPLHKLSHSCLFFQIFLLSCFNCLIGYKK</sequence>
<keyword evidence="1" id="KW-0472">Membrane</keyword>
<accession>A0A0L6UPX6</accession>
<feature type="transmembrane region" description="Helical" evidence="1">
    <location>
        <begin position="330"/>
        <end position="357"/>
    </location>
</feature>
<evidence type="ECO:0000313" key="3">
    <source>
        <dbReference type="Proteomes" id="UP000037035"/>
    </source>
</evidence>
<name>A0A0L6UPX6_9BASI</name>
<evidence type="ECO:0000256" key="1">
    <source>
        <dbReference type="SAM" id="Phobius"/>
    </source>
</evidence>
<evidence type="ECO:0000313" key="2">
    <source>
        <dbReference type="EMBL" id="KNZ50297.1"/>
    </source>
</evidence>
<dbReference type="EMBL" id="LAVV01009613">
    <property type="protein sequence ID" value="KNZ50297.1"/>
    <property type="molecule type" value="Genomic_DNA"/>
</dbReference>
<keyword evidence="3" id="KW-1185">Reference proteome</keyword>
<dbReference type="VEuPathDB" id="FungiDB:VP01_44g5"/>
<organism evidence="2 3">
    <name type="scientific">Puccinia sorghi</name>
    <dbReference type="NCBI Taxonomy" id="27349"/>
    <lineage>
        <taxon>Eukaryota</taxon>
        <taxon>Fungi</taxon>
        <taxon>Dikarya</taxon>
        <taxon>Basidiomycota</taxon>
        <taxon>Pucciniomycotina</taxon>
        <taxon>Pucciniomycetes</taxon>
        <taxon>Pucciniales</taxon>
        <taxon>Pucciniaceae</taxon>
        <taxon>Puccinia</taxon>
    </lineage>
</organism>
<dbReference type="AlphaFoldDB" id="A0A0L6UPX6"/>
<keyword evidence="1" id="KW-0812">Transmembrane</keyword>
<feature type="transmembrane region" description="Helical" evidence="1">
    <location>
        <begin position="192"/>
        <end position="209"/>
    </location>
</feature>
<protein>
    <submittedName>
        <fullName evidence="2">Putative signal peptide protein</fullName>
    </submittedName>
</protein>
<keyword evidence="1" id="KW-1133">Transmembrane helix</keyword>
<gene>
    <name evidence="2" type="ORF">VP01_44g5</name>
</gene>
<proteinExistence type="predicted"/>
<comment type="caution">
    <text evidence="2">The sequence shown here is derived from an EMBL/GenBank/DDBJ whole genome shotgun (WGS) entry which is preliminary data.</text>
</comment>
<reference evidence="2 3" key="1">
    <citation type="submission" date="2015-08" db="EMBL/GenBank/DDBJ databases">
        <title>Next Generation Sequencing and Analysis of the Genome of Puccinia sorghi L Schw, the Causal Agent of Maize Common Rust.</title>
        <authorList>
            <person name="Rochi L."/>
            <person name="Burguener G."/>
            <person name="Darino M."/>
            <person name="Turjanski A."/>
            <person name="Kreff E."/>
            <person name="Dieguez M.J."/>
            <person name="Sacco F."/>
        </authorList>
    </citation>
    <scope>NUCLEOTIDE SEQUENCE [LARGE SCALE GENOMIC DNA]</scope>
    <source>
        <strain evidence="2 3">RO10H11247</strain>
    </source>
</reference>
<feature type="transmembrane region" description="Helical" evidence="1">
    <location>
        <begin position="551"/>
        <end position="572"/>
    </location>
</feature>